<gene>
    <name evidence="2" type="ORF">HG543_16940</name>
</gene>
<dbReference type="PANTHER" id="PTHR10098:SF108">
    <property type="entry name" value="TETRATRICOPEPTIDE REPEAT PROTEIN 28"/>
    <property type="match status" value="1"/>
</dbReference>
<name>A0A848LHE2_9BACT</name>
<dbReference type="Gene3D" id="1.25.40.10">
    <property type="entry name" value="Tetratricopeptide repeat domain"/>
    <property type="match status" value="2"/>
</dbReference>
<dbReference type="InterPro" id="IPR011990">
    <property type="entry name" value="TPR-like_helical_dom_sf"/>
</dbReference>
<accession>A0A848LHE2</accession>
<comment type="caution">
    <text evidence="2">The sequence shown here is derived from an EMBL/GenBank/DDBJ whole genome shotgun (WGS) entry which is preliminary data.</text>
</comment>
<sequence length="383" mass="41753">MRKVVLVGLLGFVTACAAGWAEQGRTGGASRPSPFAASAVAVMQAYDLESRFLEGASLGRFAMERARLLKDAAGEARLHAELGRVLTRQRRHGPGIPDAEVLAVLQRARQLAEASGDSSARAAALDAHGHYLFWDKVVAGKGDWETVTSLFQQAHALASRAGDARGITETLFHLGLTRQFQGDADGARDFFERSLADARKSGDALYQAYNLRHLADLAEQRGDLDTALARHRECLRLREQVGFRTGQVVSLLAVAHVLSLREPRSDEALAAVQRALHIAQESKDPAGLRESHGALARAHLRREDAASALPHLEQALANAEAHQDWLTTVDLLLDTARAHAQRGERERVEAVLRRAYALTTERGLSVILEDVEKLGREYGVALR</sequence>
<dbReference type="Pfam" id="PF13424">
    <property type="entry name" value="TPR_12"/>
    <property type="match status" value="1"/>
</dbReference>
<dbReference type="SUPFAM" id="SSF48452">
    <property type="entry name" value="TPR-like"/>
    <property type="match status" value="1"/>
</dbReference>
<dbReference type="EMBL" id="JABBJJ010000070">
    <property type="protein sequence ID" value="NMO16531.1"/>
    <property type="molecule type" value="Genomic_DNA"/>
</dbReference>
<keyword evidence="3" id="KW-1185">Reference proteome</keyword>
<evidence type="ECO:0000313" key="3">
    <source>
        <dbReference type="Proteomes" id="UP000518300"/>
    </source>
</evidence>
<dbReference type="PROSITE" id="PS51257">
    <property type="entry name" value="PROKAR_LIPOPROTEIN"/>
    <property type="match status" value="1"/>
</dbReference>
<reference evidence="2 3" key="1">
    <citation type="submission" date="2020-04" db="EMBL/GenBank/DDBJ databases">
        <title>Draft genome of Pyxidicoccus fallax type strain.</title>
        <authorList>
            <person name="Whitworth D.E."/>
        </authorList>
    </citation>
    <scope>NUCLEOTIDE SEQUENCE [LARGE SCALE GENOMIC DNA]</scope>
    <source>
        <strain evidence="2 3">DSM 14698</strain>
    </source>
</reference>
<evidence type="ECO:0000313" key="2">
    <source>
        <dbReference type="EMBL" id="NMO16531.1"/>
    </source>
</evidence>
<feature type="chain" id="PRO_5033025961" evidence="1">
    <location>
        <begin position="18"/>
        <end position="383"/>
    </location>
</feature>
<dbReference type="RefSeq" id="WP_169345821.1">
    <property type="nucleotide sequence ID" value="NZ_JABBJJ010000070.1"/>
</dbReference>
<dbReference type="PANTHER" id="PTHR10098">
    <property type="entry name" value="RAPSYN-RELATED"/>
    <property type="match status" value="1"/>
</dbReference>
<dbReference type="Proteomes" id="UP000518300">
    <property type="component" value="Unassembled WGS sequence"/>
</dbReference>
<protein>
    <submittedName>
        <fullName evidence="2">Tetratricopeptide repeat protein</fullName>
    </submittedName>
</protein>
<dbReference type="AlphaFoldDB" id="A0A848LHE2"/>
<proteinExistence type="predicted"/>
<feature type="signal peptide" evidence="1">
    <location>
        <begin position="1"/>
        <end position="17"/>
    </location>
</feature>
<keyword evidence="1" id="KW-0732">Signal</keyword>
<evidence type="ECO:0000256" key="1">
    <source>
        <dbReference type="SAM" id="SignalP"/>
    </source>
</evidence>
<organism evidence="2 3">
    <name type="scientific">Pyxidicoccus fallax</name>
    <dbReference type="NCBI Taxonomy" id="394095"/>
    <lineage>
        <taxon>Bacteria</taxon>
        <taxon>Pseudomonadati</taxon>
        <taxon>Myxococcota</taxon>
        <taxon>Myxococcia</taxon>
        <taxon>Myxococcales</taxon>
        <taxon>Cystobacterineae</taxon>
        <taxon>Myxococcaceae</taxon>
        <taxon>Pyxidicoccus</taxon>
    </lineage>
</organism>